<gene>
    <name evidence="1" type="ORF">RW095_02510</name>
</gene>
<accession>A0ABZ0ECX1</accession>
<organism evidence="1 2">
    <name type="scientific">Paraburkholderia kirstenboschensis</name>
    <dbReference type="NCBI Taxonomy" id="1245436"/>
    <lineage>
        <taxon>Bacteria</taxon>
        <taxon>Pseudomonadati</taxon>
        <taxon>Pseudomonadota</taxon>
        <taxon>Betaproteobacteria</taxon>
        <taxon>Burkholderiales</taxon>
        <taxon>Burkholderiaceae</taxon>
        <taxon>Paraburkholderia</taxon>
    </lineage>
</organism>
<dbReference type="EMBL" id="CP136511">
    <property type="protein sequence ID" value="WOD14376.1"/>
    <property type="molecule type" value="Genomic_DNA"/>
</dbReference>
<evidence type="ECO:0000313" key="1">
    <source>
        <dbReference type="EMBL" id="WOD14376.1"/>
    </source>
</evidence>
<reference evidence="1 2" key="1">
    <citation type="submission" date="2023-10" db="EMBL/GenBank/DDBJ databases">
        <title>Surface-active antibiotics is a multifunctional adaptation for post-fire microbes.</title>
        <authorList>
            <person name="Liu M.D."/>
            <person name="Du Y."/>
            <person name="Koupaei S.K."/>
            <person name="Kim N.R."/>
            <person name="Zhang W."/>
            <person name="Traxler M.F."/>
        </authorList>
    </citation>
    <scope>NUCLEOTIDE SEQUENCE [LARGE SCALE GENOMIC DNA]</scope>
    <source>
        <strain evidence="1 2">F3</strain>
    </source>
</reference>
<dbReference type="Proteomes" id="UP001302652">
    <property type="component" value="Chromosome 3"/>
</dbReference>
<proteinExistence type="predicted"/>
<sequence length="171" mass="19140">MITLNGDKELIRVENWEAIEARPDFDGQLDPAAHELAAIIGSYLFSDYIACGLSNCRTPHGRGYLVVTKDARVTNIGKDCGARYFGVDFEDMSRQFDRDIAANENRERLWSFAFQLDTVAADVVRIRKGEGSEPGADWLYKRSRALLNLNHGSKSITSISRKSFSGFNASR</sequence>
<name>A0ABZ0ECX1_9BURK</name>
<protein>
    <submittedName>
        <fullName evidence="1">Uncharacterized protein</fullName>
    </submittedName>
</protein>
<dbReference type="RefSeq" id="WP_317016240.1">
    <property type="nucleotide sequence ID" value="NZ_CP136511.1"/>
</dbReference>
<evidence type="ECO:0000313" key="2">
    <source>
        <dbReference type="Proteomes" id="UP001302652"/>
    </source>
</evidence>
<keyword evidence="2" id="KW-1185">Reference proteome</keyword>